<dbReference type="InterPro" id="IPR016148">
    <property type="entry name" value="Pili_assmbl_chaperone_C"/>
</dbReference>
<sequence>MVKPIKETSPPRLKPFPDRSLLQEPSMLSYRSLLVFSRFMLLSMFMLPGVNLAAVNIDKTRIVFNAGDTAQSVNLINKAESPAIVQIWTDEGDIHLSPDKSKTPVMAMPPIFNMQPGEVRSVKLMLTTRSALAPDKETLYWLNLYQIPAIKKSDGQNPRKLILPLRLRLKVFVRPTGLRAPQPEDAKKLNFILKGQELKITNPTPWYMSLNAKVDNAVLRDIMVQPHSYVLLSPSTSLNPGSIVSYEVINQNGNAEKYHGTLLDTVVH</sequence>
<dbReference type="GO" id="GO:0071555">
    <property type="term" value="P:cell wall organization"/>
    <property type="evidence" value="ECO:0007669"/>
    <property type="project" value="InterPro"/>
</dbReference>
<dbReference type="GO" id="GO:0030288">
    <property type="term" value="C:outer membrane-bounded periplasmic space"/>
    <property type="evidence" value="ECO:0007669"/>
    <property type="project" value="InterPro"/>
</dbReference>
<organism evidence="10 11">
    <name type="scientific">Pantoea ananatis (strain AJ13355)</name>
    <dbReference type="NCBI Taxonomy" id="932677"/>
    <lineage>
        <taxon>Bacteria</taxon>
        <taxon>Pseudomonadati</taxon>
        <taxon>Pseudomonadota</taxon>
        <taxon>Gammaproteobacteria</taxon>
        <taxon>Enterobacterales</taxon>
        <taxon>Erwiniaceae</taxon>
        <taxon>Pantoea</taxon>
    </lineage>
</organism>
<comment type="subcellular location">
    <subcellularLocation>
        <location evidence="1 6">Periplasm</location>
    </subcellularLocation>
</comment>
<keyword evidence="7" id="KW-1133">Transmembrane helix</keyword>
<dbReference type="eggNOG" id="COG3121">
    <property type="taxonomic scope" value="Bacteria"/>
</dbReference>
<dbReference type="Gene3D" id="2.60.40.10">
    <property type="entry name" value="Immunoglobulins"/>
    <property type="match status" value="2"/>
</dbReference>
<dbReference type="InterPro" id="IPR016147">
    <property type="entry name" value="Pili_assmbl_chaperone_N"/>
</dbReference>
<evidence type="ECO:0000259" key="8">
    <source>
        <dbReference type="Pfam" id="PF00345"/>
    </source>
</evidence>
<proteinExistence type="inferred from homology"/>
<evidence type="ECO:0000313" key="11">
    <source>
        <dbReference type="Proteomes" id="UP000006690"/>
    </source>
</evidence>
<dbReference type="KEGG" id="paj:PAJ_0865"/>
<keyword evidence="3" id="KW-0732">Signal</keyword>
<dbReference type="HOGENOM" id="CLU_070768_0_0_6"/>
<name>A0A0H3KZ39_PANAA</name>
<dbReference type="Pfam" id="PF00345">
    <property type="entry name" value="PapD_N"/>
    <property type="match status" value="1"/>
</dbReference>
<evidence type="ECO:0000256" key="7">
    <source>
        <dbReference type="SAM" id="Phobius"/>
    </source>
</evidence>
<feature type="transmembrane region" description="Helical" evidence="7">
    <location>
        <begin position="35"/>
        <end position="55"/>
    </location>
</feature>
<dbReference type="PANTHER" id="PTHR30251:SF7">
    <property type="entry name" value="FIMBRIAE CHAPARONE"/>
    <property type="match status" value="1"/>
</dbReference>
<dbReference type="SUPFAM" id="SSF49354">
    <property type="entry name" value="PapD-like"/>
    <property type="match status" value="1"/>
</dbReference>
<keyword evidence="7" id="KW-0472">Membrane</keyword>
<dbReference type="InterPro" id="IPR008962">
    <property type="entry name" value="PapD-like_sf"/>
</dbReference>
<dbReference type="InterPro" id="IPR036316">
    <property type="entry name" value="Pili_assmbl_chap_C_dom_sf"/>
</dbReference>
<dbReference type="SUPFAM" id="SSF49584">
    <property type="entry name" value="Periplasmic chaperone C-domain"/>
    <property type="match status" value="1"/>
</dbReference>
<dbReference type="InterPro" id="IPR001829">
    <property type="entry name" value="Pili_assmbl_chaperone_bac"/>
</dbReference>
<accession>A0A0H3KZ39</accession>
<evidence type="ECO:0000313" key="10">
    <source>
        <dbReference type="EMBL" id="BAK10945.1"/>
    </source>
</evidence>
<comment type="similarity">
    <text evidence="2 6">Belongs to the periplasmic pilus chaperone family.</text>
</comment>
<dbReference type="InterPro" id="IPR050643">
    <property type="entry name" value="Periplasmic_pilus_chap"/>
</dbReference>
<evidence type="ECO:0000256" key="3">
    <source>
        <dbReference type="ARBA" id="ARBA00022729"/>
    </source>
</evidence>
<evidence type="ECO:0000256" key="6">
    <source>
        <dbReference type="RuleBase" id="RU003918"/>
    </source>
</evidence>
<dbReference type="PRINTS" id="PR00969">
    <property type="entry name" value="CHAPERONPILI"/>
</dbReference>
<keyword evidence="5 6" id="KW-0143">Chaperone</keyword>
<gene>
    <name evidence="10" type="primary">fimB</name>
    <name evidence="10" type="ordered locus">PAJ_0865</name>
</gene>
<keyword evidence="4" id="KW-0574">Periplasm</keyword>
<dbReference type="Pfam" id="PF02753">
    <property type="entry name" value="PapD_C"/>
    <property type="match status" value="1"/>
</dbReference>
<dbReference type="PROSITE" id="PS00635">
    <property type="entry name" value="PILI_CHAPERONE"/>
    <property type="match status" value="1"/>
</dbReference>
<dbReference type="InterPro" id="IPR018046">
    <property type="entry name" value="Pili_assmbl_chaperone_CS"/>
</dbReference>
<dbReference type="Proteomes" id="UP000006690">
    <property type="component" value="Chromosome"/>
</dbReference>
<dbReference type="NCBIfam" id="NF011782">
    <property type="entry name" value="PRK15246.1"/>
    <property type="match status" value="1"/>
</dbReference>
<dbReference type="PANTHER" id="PTHR30251">
    <property type="entry name" value="PILUS ASSEMBLY CHAPERONE"/>
    <property type="match status" value="1"/>
</dbReference>
<dbReference type="PATRIC" id="fig|932677.3.peg.987"/>
<feature type="domain" description="Pili assembly chaperone C-terminal" evidence="9">
    <location>
        <begin position="200"/>
        <end position="255"/>
    </location>
</feature>
<evidence type="ECO:0000256" key="2">
    <source>
        <dbReference type="ARBA" id="ARBA00007399"/>
    </source>
</evidence>
<dbReference type="AlphaFoldDB" id="A0A0H3KZ39"/>
<evidence type="ECO:0000259" key="9">
    <source>
        <dbReference type="Pfam" id="PF02753"/>
    </source>
</evidence>
<evidence type="ECO:0000256" key="1">
    <source>
        <dbReference type="ARBA" id="ARBA00004418"/>
    </source>
</evidence>
<feature type="domain" description="Pili assembly chaperone N-terminal" evidence="8">
    <location>
        <begin position="55"/>
        <end position="178"/>
    </location>
</feature>
<evidence type="ECO:0000256" key="4">
    <source>
        <dbReference type="ARBA" id="ARBA00022764"/>
    </source>
</evidence>
<protein>
    <submittedName>
        <fullName evidence="10">Chaperone protein FimB/FhaD FimB</fullName>
    </submittedName>
</protein>
<evidence type="ECO:0000256" key="5">
    <source>
        <dbReference type="ARBA" id="ARBA00023186"/>
    </source>
</evidence>
<dbReference type="InterPro" id="IPR013783">
    <property type="entry name" value="Ig-like_fold"/>
</dbReference>
<dbReference type="EMBL" id="AP012032">
    <property type="protein sequence ID" value="BAK10945.1"/>
    <property type="molecule type" value="Genomic_DNA"/>
</dbReference>
<keyword evidence="7" id="KW-0812">Transmembrane</keyword>
<reference evidence="11" key="1">
    <citation type="journal article" date="2012" name="Appl. Microbiol. Biotechnol.">
        <title>The complete genome sequence of Pantoea ananatis AJ13355, an organism with great biotechnological potential.</title>
        <authorList>
            <person name="Hara Y."/>
            <person name="Kadotani N."/>
            <person name="Izui H."/>
            <person name="Katashkina J.I."/>
            <person name="Kuvaeva T.M."/>
            <person name="Andreeva I.G."/>
            <person name="Golubeva L.I."/>
            <person name="Malko D.B."/>
            <person name="Makeev V.J."/>
            <person name="Mashko S.V."/>
            <person name="Kozlov Y.I."/>
        </authorList>
    </citation>
    <scope>NUCLEOTIDE SEQUENCE [LARGE SCALE GENOMIC DNA]</scope>
    <source>
        <strain evidence="11">AJ13355</strain>
    </source>
</reference>